<dbReference type="EMBL" id="JAUSRB010000002">
    <property type="protein sequence ID" value="MDP9863281.1"/>
    <property type="molecule type" value="Genomic_DNA"/>
</dbReference>
<dbReference type="RefSeq" id="WP_306860018.1">
    <property type="nucleotide sequence ID" value="NZ_JAUSRB010000002.1"/>
</dbReference>
<accession>A0ABT9R222</accession>
<name>A0ABT9R222_9ACTN</name>
<reference evidence="1 2" key="1">
    <citation type="submission" date="2023-07" db="EMBL/GenBank/DDBJ databases">
        <title>Sequencing the genomes of 1000 actinobacteria strains.</title>
        <authorList>
            <person name="Klenk H.-P."/>
        </authorList>
    </citation>
    <scope>NUCLEOTIDE SEQUENCE [LARGE SCALE GENOMIC DNA]</scope>
    <source>
        <strain evidence="1 2">DSM 44109</strain>
    </source>
</reference>
<proteinExistence type="predicted"/>
<evidence type="ECO:0000313" key="2">
    <source>
        <dbReference type="Proteomes" id="UP001230426"/>
    </source>
</evidence>
<evidence type="ECO:0000313" key="1">
    <source>
        <dbReference type="EMBL" id="MDP9863281.1"/>
    </source>
</evidence>
<dbReference type="Proteomes" id="UP001230426">
    <property type="component" value="Unassembled WGS sequence"/>
</dbReference>
<keyword evidence="2" id="KW-1185">Reference proteome</keyword>
<sequence>MNEGLGESFEHVRELNFWGEVPHYWVLQAYWRPGQAGGLHPEVYGIAVSVYPIRSVDRAEVRRELCETALPALRDWIAHAVAASETWKAVQHARSWRWTEDGVLESQES</sequence>
<comment type="caution">
    <text evidence="1">The sequence shown here is derived from an EMBL/GenBank/DDBJ whole genome shotgun (WGS) entry which is preliminary data.</text>
</comment>
<gene>
    <name evidence="1" type="ORF">J2S55_002547</name>
</gene>
<organism evidence="1 2">
    <name type="scientific">Streptosporangium brasiliense</name>
    <dbReference type="NCBI Taxonomy" id="47480"/>
    <lineage>
        <taxon>Bacteria</taxon>
        <taxon>Bacillati</taxon>
        <taxon>Actinomycetota</taxon>
        <taxon>Actinomycetes</taxon>
        <taxon>Streptosporangiales</taxon>
        <taxon>Streptosporangiaceae</taxon>
        <taxon>Streptosporangium</taxon>
    </lineage>
</organism>
<protein>
    <submittedName>
        <fullName evidence="1">Uncharacterized protein</fullName>
    </submittedName>
</protein>